<proteinExistence type="predicted"/>
<dbReference type="InterPro" id="IPR002885">
    <property type="entry name" value="PPR_rpt"/>
</dbReference>
<reference evidence="6" key="1">
    <citation type="journal article" date="2011" name="Nat. Genet.">
        <title>The Arabidopsis lyrata genome sequence and the basis of rapid genome size change.</title>
        <authorList>
            <person name="Hu T.T."/>
            <person name="Pattyn P."/>
            <person name="Bakker E.G."/>
            <person name="Cao J."/>
            <person name="Cheng J.-F."/>
            <person name="Clark R.M."/>
            <person name="Fahlgren N."/>
            <person name="Fawcett J.A."/>
            <person name="Grimwood J."/>
            <person name="Gundlach H."/>
            <person name="Haberer G."/>
            <person name="Hollister J.D."/>
            <person name="Ossowski S."/>
            <person name="Ottilar R.P."/>
            <person name="Salamov A.A."/>
            <person name="Schneeberger K."/>
            <person name="Spannagl M."/>
            <person name="Wang X."/>
            <person name="Yang L."/>
            <person name="Nasrallah M.E."/>
            <person name="Bergelson J."/>
            <person name="Carrington J.C."/>
            <person name="Gaut B.S."/>
            <person name="Schmutz J."/>
            <person name="Mayer K.F.X."/>
            <person name="Van de Peer Y."/>
            <person name="Grigoriev I.V."/>
            <person name="Nordborg M."/>
            <person name="Weigel D."/>
            <person name="Guo Y.-L."/>
        </authorList>
    </citation>
    <scope>NUCLEOTIDE SEQUENCE [LARGE SCALE GENOMIC DNA]</scope>
    <source>
        <strain evidence="6">cv. MN47</strain>
    </source>
</reference>
<dbReference type="GO" id="GO:0008270">
    <property type="term" value="F:zinc ion binding"/>
    <property type="evidence" value="ECO:0007669"/>
    <property type="project" value="UniProtKB-KW"/>
</dbReference>
<name>D7KS15_ARALL</name>
<dbReference type="GO" id="GO:0005737">
    <property type="term" value="C:cytoplasm"/>
    <property type="evidence" value="ECO:0007669"/>
    <property type="project" value="UniProtKB-ARBA"/>
</dbReference>
<accession>D7KS15</accession>
<dbReference type="EMBL" id="GL348714">
    <property type="protein sequence ID" value="EFH63798.1"/>
    <property type="molecule type" value="Genomic_DNA"/>
</dbReference>
<dbReference type="GO" id="GO:0003729">
    <property type="term" value="F:mRNA binding"/>
    <property type="evidence" value="ECO:0007669"/>
    <property type="project" value="UniProtKB-ARBA"/>
</dbReference>
<evidence type="ECO:0000259" key="4">
    <source>
        <dbReference type="PROSITE" id="PS50089"/>
    </source>
</evidence>
<dbReference type="InterPro" id="IPR046848">
    <property type="entry name" value="E_motif"/>
</dbReference>
<dbReference type="SUPFAM" id="SSF57850">
    <property type="entry name" value="RING/U-box"/>
    <property type="match status" value="1"/>
</dbReference>
<evidence type="ECO:0000313" key="5">
    <source>
        <dbReference type="EMBL" id="EFH63798.1"/>
    </source>
</evidence>
<dbReference type="FunFam" id="1.25.40.10:FF:000073">
    <property type="entry name" value="Pentatricopeptide repeat-containing protein chloroplastic"/>
    <property type="match status" value="1"/>
</dbReference>
<dbReference type="PROSITE" id="PS50089">
    <property type="entry name" value="ZF_RING_2"/>
    <property type="match status" value="1"/>
</dbReference>
<dbReference type="AlphaFoldDB" id="D7KS15"/>
<dbReference type="Pfam" id="PF13639">
    <property type="entry name" value="zf-RING_2"/>
    <property type="match status" value="1"/>
</dbReference>
<dbReference type="PROSITE" id="PS51375">
    <property type="entry name" value="PPR"/>
    <property type="match status" value="2"/>
</dbReference>
<dbReference type="InterPro" id="IPR011990">
    <property type="entry name" value="TPR-like_helical_dom_sf"/>
</dbReference>
<dbReference type="HOGENOM" id="CLU_412973_0_0_1"/>
<feature type="repeat" description="PPR" evidence="3">
    <location>
        <begin position="131"/>
        <end position="165"/>
    </location>
</feature>
<keyword evidence="2" id="KW-0863">Zinc-finger</keyword>
<dbReference type="Gene3D" id="1.25.40.10">
    <property type="entry name" value="Tetratricopeptide repeat domain"/>
    <property type="match status" value="3"/>
</dbReference>
<dbReference type="SMART" id="SM00184">
    <property type="entry name" value="RING"/>
    <property type="match status" value="1"/>
</dbReference>
<dbReference type="Gene3D" id="3.30.40.10">
    <property type="entry name" value="Zinc/RING finger domain, C3HC4 (zinc finger)"/>
    <property type="match status" value="1"/>
</dbReference>
<dbReference type="InterPro" id="IPR013083">
    <property type="entry name" value="Znf_RING/FYVE/PHD"/>
</dbReference>
<dbReference type="Pfam" id="PF01535">
    <property type="entry name" value="PPR"/>
    <property type="match status" value="5"/>
</dbReference>
<dbReference type="FunFam" id="1.25.40.10:FF:000090">
    <property type="entry name" value="Pentatricopeptide repeat-containing protein, chloroplastic"/>
    <property type="match status" value="1"/>
</dbReference>
<dbReference type="Pfam" id="PF20431">
    <property type="entry name" value="E_motif"/>
    <property type="match status" value="1"/>
</dbReference>
<dbReference type="GO" id="GO:0009451">
    <property type="term" value="P:RNA modification"/>
    <property type="evidence" value="ECO:0007669"/>
    <property type="project" value="InterPro"/>
</dbReference>
<dbReference type="InterPro" id="IPR046960">
    <property type="entry name" value="PPR_At4g14850-like_plant"/>
</dbReference>
<keyword evidence="2" id="KW-0862">Zinc</keyword>
<dbReference type="SUPFAM" id="SSF48452">
    <property type="entry name" value="TPR-like"/>
    <property type="match status" value="1"/>
</dbReference>
<dbReference type="InterPro" id="IPR001841">
    <property type="entry name" value="Znf_RING"/>
</dbReference>
<dbReference type="Pfam" id="PF13041">
    <property type="entry name" value="PPR_2"/>
    <property type="match status" value="1"/>
</dbReference>
<evidence type="ECO:0000256" key="1">
    <source>
        <dbReference type="ARBA" id="ARBA00022737"/>
    </source>
</evidence>
<dbReference type="Proteomes" id="UP000008694">
    <property type="component" value="Unassembled WGS sequence"/>
</dbReference>
<dbReference type="NCBIfam" id="TIGR00756">
    <property type="entry name" value="PPR"/>
    <property type="match status" value="3"/>
</dbReference>
<gene>
    <name evidence="5" type="ORF">ARALYDRAFT_339633</name>
</gene>
<keyword evidence="1" id="KW-0677">Repeat</keyword>
<dbReference type="eggNOG" id="KOG0800">
    <property type="taxonomic scope" value="Eukaryota"/>
</dbReference>
<dbReference type="CDD" id="cd23119">
    <property type="entry name" value="RING-H2_NIPL1-like"/>
    <property type="match status" value="1"/>
</dbReference>
<sequence length="665" mass="74886">MRFILRHLNSLGVINKFDSFLLHYHTNSLKSNHTLKHYLESGEPIKALLNFQHRFRESPSFVDSFSVLFAIKASSAQKASSFDGRQIHALVRKLGFNAVIQIQTSLVGFYSSAGDLDDARQVFDETPEKQNIVLWTAMISAYSENENSVEAIKLFKRMEEEKIELDEVIVTAALSACADLGAVQMGEQIYSRSIKRKRRLAMDLTLRNSLLNMYVKSGEIEKARKLFDETMRKDVTTYTCMIFGYALNGEAQESLELFKKMKMIDQSQDTVITPNDVTFIGVLMACSHSGLVEEGKQYFKSMIVDYNLKPRDAHFGCMVDLFCRSGHLKDAHEFIKQMPIKPNAVIWRTLLGACILHGNVELGEEVQKRIFKLERDHVGDYVALSNIYASKGMWDEKWKMRDRVRKRRVPGKSWIELRSIITEFVSGHDDNDEQLMMGEISVVLRCLVSSVEAERNADSTIDTVSRLIAGAFSGALTGIFAMAGAFTGAVTGAVAGRAAQYGVLRGAALGAVAGAILSVEVLEASRAYWYLELSGSRGPSSMADFVEQLFRGRLVDEQLMSTMINSYHWQLRISDVSYEERDDVYGELEARGLSGDSLRKLPCFIMSSELVKRQVTHCTICLQDIKTGEITRSLPRCDHTFHLVCVDKWLIRHGSCPICRQAVKD</sequence>
<keyword evidence="2" id="KW-0479">Metal-binding</keyword>
<feature type="domain" description="RING-type" evidence="4">
    <location>
        <begin position="618"/>
        <end position="660"/>
    </location>
</feature>
<organism evidence="6">
    <name type="scientific">Arabidopsis lyrata subsp. lyrata</name>
    <name type="common">Lyre-leaved rock-cress</name>
    <dbReference type="NCBI Taxonomy" id="81972"/>
    <lineage>
        <taxon>Eukaryota</taxon>
        <taxon>Viridiplantae</taxon>
        <taxon>Streptophyta</taxon>
        <taxon>Embryophyta</taxon>
        <taxon>Tracheophyta</taxon>
        <taxon>Spermatophyta</taxon>
        <taxon>Magnoliopsida</taxon>
        <taxon>eudicotyledons</taxon>
        <taxon>Gunneridae</taxon>
        <taxon>Pentapetalae</taxon>
        <taxon>rosids</taxon>
        <taxon>malvids</taxon>
        <taxon>Brassicales</taxon>
        <taxon>Brassicaceae</taxon>
        <taxon>Camelineae</taxon>
        <taxon>Arabidopsis</taxon>
    </lineage>
</organism>
<evidence type="ECO:0000313" key="6">
    <source>
        <dbReference type="Proteomes" id="UP000008694"/>
    </source>
</evidence>
<keyword evidence="6" id="KW-1185">Reference proteome</keyword>
<evidence type="ECO:0000256" key="3">
    <source>
        <dbReference type="PROSITE-ProRule" id="PRU00708"/>
    </source>
</evidence>
<dbReference type="PANTHER" id="PTHR47926:SF347">
    <property type="entry name" value="PENTATRICOPEPTIDE REPEAT-CONTAINING PROTEIN"/>
    <property type="match status" value="1"/>
</dbReference>
<evidence type="ECO:0000256" key="2">
    <source>
        <dbReference type="PROSITE-ProRule" id="PRU00175"/>
    </source>
</evidence>
<dbReference type="Gramene" id="fgenesh1_pg.C_scaffold_2001732">
    <property type="protein sequence ID" value="fgenesh1_pg.C_scaffold_2001732"/>
    <property type="gene ID" value="fgenesh1_pg.C_scaffold_2001732"/>
</dbReference>
<dbReference type="eggNOG" id="KOG4197">
    <property type="taxonomic scope" value="Eukaryota"/>
</dbReference>
<protein>
    <recommendedName>
        <fullName evidence="4">RING-type domain-containing protein</fullName>
    </recommendedName>
</protein>
<dbReference type="PANTHER" id="PTHR47926">
    <property type="entry name" value="PENTATRICOPEPTIDE REPEAT-CONTAINING PROTEIN"/>
    <property type="match status" value="1"/>
</dbReference>
<feature type="repeat" description="PPR" evidence="3">
    <location>
        <begin position="203"/>
        <end position="237"/>
    </location>
</feature>